<feature type="compositionally biased region" description="Basic and acidic residues" evidence="1">
    <location>
        <begin position="86"/>
        <end position="96"/>
    </location>
</feature>
<dbReference type="GO" id="GO:0006355">
    <property type="term" value="P:regulation of DNA-templated transcription"/>
    <property type="evidence" value="ECO:0007669"/>
    <property type="project" value="InterPro"/>
</dbReference>
<protein>
    <submittedName>
        <fullName evidence="2">Uncharacterized protein</fullName>
    </submittedName>
</protein>
<accession>A0A8S5RWI2</accession>
<dbReference type="Gene3D" id="1.10.1220.10">
    <property type="entry name" value="Met repressor-like"/>
    <property type="match status" value="1"/>
</dbReference>
<dbReference type="InterPro" id="IPR010985">
    <property type="entry name" value="Ribbon_hlx_hlx"/>
</dbReference>
<name>A0A8S5RWI2_9CAUD</name>
<dbReference type="EMBL" id="BK032499">
    <property type="protein sequence ID" value="DAF43116.1"/>
    <property type="molecule type" value="Genomic_DNA"/>
</dbReference>
<reference evidence="2" key="1">
    <citation type="journal article" date="2021" name="Proc. Natl. Acad. Sci. U.S.A.">
        <title>A Catalog of Tens of Thousands of Viruses from Human Metagenomes Reveals Hidden Associations with Chronic Diseases.</title>
        <authorList>
            <person name="Tisza M.J."/>
            <person name="Buck C.B."/>
        </authorList>
    </citation>
    <scope>NUCLEOTIDE SEQUENCE</scope>
    <source>
        <strain evidence="2">CtLeh52</strain>
    </source>
</reference>
<proteinExistence type="predicted"/>
<feature type="region of interest" description="Disordered" evidence="1">
    <location>
        <begin position="84"/>
        <end position="122"/>
    </location>
</feature>
<dbReference type="Pfam" id="PF05534">
    <property type="entry name" value="HicB"/>
    <property type="match status" value="1"/>
</dbReference>
<dbReference type="InterPro" id="IPR013321">
    <property type="entry name" value="Arc_rbn_hlx_hlx"/>
</dbReference>
<dbReference type="InterPro" id="IPR008651">
    <property type="entry name" value="Uncharacterised_HicB"/>
</dbReference>
<organism evidence="2">
    <name type="scientific">Siphoviridae sp. ctLeh52</name>
    <dbReference type="NCBI Taxonomy" id="2827849"/>
    <lineage>
        <taxon>Viruses</taxon>
        <taxon>Duplodnaviria</taxon>
        <taxon>Heunggongvirae</taxon>
        <taxon>Uroviricota</taxon>
        <taxon>Caudoviricetes</taxon>
    </lineage>
</organism>
<evidence type="ECO:0000256" key="1">
    <source>
        <dbReference type="SAM" id="MobiDB-lite"/>
    </source>
</evidence>
<evidence type="ECO:0000313" key="2">
    <source>
        <dbReference type="EMBL" id="DAF43116.1"/>
    </source>
</evidence>
<sequence>METFDYKVRFPKDLEPQIKAQAEKNGVSVNQFVIGAVIAALQPVQPQTVTEQPKETPVSGSRSPIDEKIALMQANERLHALQAKTAAERAAREHGEVAPVVKHPPKWAGLPGQRPDESNVEWVERKRKEAEEIYKQGMERIQREKEQKA</sequence>
<dbReference type="SUPFAM" id="SSF47598">
    <property type="entry name" value="Ribbon-helix-helix"/>
    <property type="match status" value="1"/>
</dbReference>